<dbReference type="EMBL" id="OB668697">
    <property type="protein sequence ID" value="CAD7234437.1"/>
    <property type="molecule type" value="Genomic_DNA"/>
</dbReference>
<name>A0A7R8WMC9_9CRUS</name>
<protein>
    <submittedName>
        <fullName evidence="1">Uncharacterized protein</fullName>
    </submittedName>
</protein>
<proteinExistence type="predicted"/>
<dbReference type="AlphaFoldDB" id="A0A7R8WMC9"/>
<sequence>MMIHPGLSYRSRGQPLIGLVALLPLFDAISVGNISSTGLDFGLPSMGPGGEPYHSHCFDDAHLTGAHGGSK</sequence>
<feature type="non-terminal residue" evidence="1">
    <location>
        <position position="1"/>
    </location>
</feature>
<evidence type="ECO:0000313" key="1">
    <source>
        <dbReference type="EMBL" id="CAD7234437.1"/>
    </source>
</evidence>
<accession>A0A7R8WMC9</accession>
<reference evidence="1" key="1">
    <citation type="submission" date="2020-11" db="EMBL/GenBank/DDBJ databases">
        <authorList>
            <person name="Tran Van P."/>
        </authorList>
    </citation>
    <scope>NUCLEOTIDE SEQUENCE</scope>
</reference>
<gene>
    <name evidence="1" type="ORF">CTOB1V02_LOCUS12253</name>
</gene>
<organism evidence="1">
    <name type="scientific">Cyprideis torosa</name>
    <dbReference type="NCBI Taxonomy" id="163714"/>
    <lineage>
        <taxon>Eukaryota</taxon>
        <taxon>Metazoa</taxon>
        <taxon>Ecdysozoa</taxon>
        <taxon>Arthropoda</taxon>
        <taxon>Crustacea</taxon>
        <taxon>Oligostraca</taxon>
        <taxon>Ostracoda</taxon>
        <taxon>Podocopa</taxon>
        <taxon>Podocopida</taxon>
        <taxon>Cytherocopina</taxon>
        <taxon>Cytheroidea</taxon>
        <taxon>Cytherideidae</taxon>
        <taxon>Cyprideis</taxon>
    </lineage>
</organism>